<evidence type="ECO:0000256" key="1">
    <source>
        <dbReference type="SAM" id="MobiDB-lite"/>
    </source>
</evidence>
<dbReference type="AlphaFoldDB" id="A0A327KSW2"/>
<feature type="domain" description="Peptidoglycan binding-like" evidence="3">
    <location>
        <begin position="220"/>
        <end position="270"/>
    </location>
</feature>
<dbReference type="InterPro" id="IPR036366">
    <property type="entry name" value="PGBDSf"/>
</dbReference>
<keyword evidence="2" id="KW-0732">Signal</keyword>
<organism evidence="4 5">
    <name type="scientific">Rhodoplanes elegans</name>
    <dbReference type="NCBI Taxonomy" id="29408"/>
    <lineage>
        <taxon>Bacteria</taxon>
        <taxon>Pseudomonadati</taxon>
        <taxon>Pseudomonadota</taxon>
        <taxon>Alphaproteobacteria</taxon>
        <taxon>Hyphomicrobiales</taxon>
        <taxon>Nitrobacteraceae</taxon>
        <taxon>Rhodoplanes</taxon>
    </lineage>
</organism>
<feature type="signal peptide" evidence="2">
    <location>
        <begin position="1"/>
        <end position="25"/>
    </location>
</feature>
<dbReference type="InterPro" id="IPR002477">
    <property type="entry name" value="Peptidoglycan-bd-like"/>
</dbReference>
<gene>
    <name evidence="4" type="ORF">CH338_01685</name>
</gene>
<comment type="caution">
    <text evidence="4">The sequence shown here is derived from an EMBL/GenBank/DDBJ whole genome shotgun (WGS) entry which is preliminary data.</text>
</comment>
<name>A0A327KSW2_9BRAD</name>
<feature type="region of interest" description="Disordered" evidence="1">
    <location>
        <begin position="299"/>
        <end position="318"/>
    </location>
</feature>
<protein>
    <recommendedName>
        <fullName evidence="3">Peptidoglycan binding-like domain-containing protein</fullName>
    </recommendedName>
</protein>
<dbReference type="Pfam" id="PF01471">
    <property type="entry name" value="PG_binding_1"/>
    <property type="match status" value="2"/>
</dbReference>
<feature type="compositionally biased region" description="Low complexity" evidence="1">
    <location>
        <begin position="162"/>
        <end position="205"/>
    </location>
</feature>
<dbReference type="InterPro" id="IPR036365">
    <property type="entry name" value="PGBD-like_sf"/>
</dbReference>
<feature type="region of interest" description="Disordered" evidence="1">
    <location>
        <begin position="140"/>
        <end position="217"/>
    </location>
</feature>
<evidence type="ECO:0000313" key="5">
    <source>
        <dbReference type="Proteomes" id="UP000248863"/>
    </source>
</evidence>
<feature type="domain" description="Peptidoglycan binding-like" evidence="3">
    <location>
        <begin position="327"/>
        <end position="391"/>
    </location>
</feature>
<evidence type="ECO:0000256" key="2">
    <source>
        <dbReference type="SAM" id="SignalP"/>
    </source>
</evidence>
<dbReference type="EMBL" id="NPEU01000007">
    <property type="protein sequence ID" value="RAI41929.1"/>
    <property type="molecule type" value="Genomic_DNA"/>
</dbReference>
<reference evidence="4 5" key="1">
    <citation type="submission" date="2017-07" db="EMBL/GenBank/DDBJ databases">
        <title>Draft Genome Sequences of Select Purple Nonsulfur Bacteria.</title>
        <authorList>
            <person name="Lasarre B."/>
            <person name="Mckinlay J.B."/>
        </authorList>
    </citation>
    <scope>NUCLEOTIDE SEQUENCE [LARGE SCALE GENOMIC DNA]</scope>
    <source>
        <strain evidence="4 5">DSM 11907</strain>
    </source>
</reference>
<evidence type="ECO:0000313" key="4">
    <source>
        <dbReference type="EMBL" id="RAI41929.1"/>
    </source>
</evidence>
<keyword evidence="5" id="KW-1185">Reference proteome</keyword>
<feature type="compositionally biased region" description="Gly residues" evidence="1">
    <location>
        <begin position="143"/>
        <end position="161"/>
    </location>
</feature>
<evidence type="ECO:0000259" key="3">
    <source>
        <dbReference type="Pfam" id="PF01471"/>
    </source>
</evidence>
<feature type="chain" id="PRO_5016253877" description="Peptidoglycan binding-like domain-containing protein" evidence="2">
    <location>
        <begin position="26"/>
        <end position="401"/>
    </location>
</feature>
<feature type="compositionally biased region" description="Low complexity" evidence="1">
    <location>
        <begin position="299"/>
        <end position="310"/>
    </location>
</feature>
<proteinExistence type="predicted"/>
<accession>A0A327KSW2</accession>
<dbReference type="Proteomes" id="UP000248863">
    <property type="component" value="Unassembled WGS sequence"/>
</dbReference>
<dbReference type="RefSeq" id="WP_111355306.1">
    <property type="nucleotide sequence ID" value="NZ_NHSK01000213.1"/>
</dbReference>
<dbReference type="SUPFAM" id="SSF47090">
    <property type="entry name" value="PGBD-like"/>
    <property type="match status" value="2"/>
</dbReference>
<sequence length="401" mass="39459">MVGRWRSAVLPLVLGALVAPLFAFAGTYGSGGYGAGSYAGAAPIVTTQAASSIDQATATLNGTITDVGTTSPSVRGFVYGTTASYGATTTDSAGPFSTGAFTVALTGLTCNTTYHFAAYATSTNGIGYGSDASFTTSACSSGSAGGGGGGGGGGSSGGNGPIAGSIPASSGSPQTASSSASTTRPAAASVAAPATDTVTPTTCTSNGATFTRNLGRGAKGDDVRRLQVFLNTHGFEIAATGDGSPGHETGEYGAKTEAALIHFQEANALAINLVKFTGFFGEATRSYVNSVLRPACATTTASSETVSASPSPLPGANFTRDLEHNATGEDVRALQQFLNAAGFTVAASGNGSPGNETTTFGPATRRALAKFQAANGIAPASGFFGPKTRAFINAGTSTVSQ</sequence>
<dbReference type="Gene3D" id="1.10.101.10">
    <property type="entry name" value="PGBD-like superfamily/PGBD"/>
    <property type="match status" value="2"/>
</dbReference>